<dbReference type="AlphaFoldDB" id="A0A2I0AWP3"/>
<evidence type="ECO:0000313" key="2">
    <source>
        <dbReference type="EMBL" id="PKA59950.1"/>
    </source>
</evidence>
<dbReference type="EMBL" id="KZ451943">
    <property type="protein sequence ID" value="PKA59950.1"/>
    <property type="molecule type" value="Genomic_DNA"/>
</dbReference>
<organism evidence="2 3">
    <name type="scientific">Apostasia shenzhenica</name>
    <dbReference type="NCBI Taxonomy" id="1088818"/>
    <lineage>
        <taxon>Eukaryota</taxon>
        <taxon>Viridiplantae</taxon>
        <taxon>Streptophyta</taxon>
        <taxon>Embryophyta</taxon>
        <taxon>Tracheophyta</taxon>
        <taxon>Spermatophyta</taxon>
        <taxon>Magnoliopsida</taxon>
        <taxon>Liliopsida</taxon>
        <taxon>Asparagales</taxon>
        <taxon>Orchidaceae</taxon>
        <taxon>Apostasioideae</taxon>
        <taxon>Apostasia</taxon>
    </lineage>
</organism>
<evidence type="ECO:0000313" key="3">
    <source>
        <dbReference type="Proteomes" id="UP000236161"/>
    </source>
</evidence>
<protein>
    <submittedName>
        <fullName evidence="2">Uncharacterized protein</fullName>
    </submittedName>
</protein>
<feature type="chain" id="PRO_5014151268" evidence="1">
    <location>
        <begin position="28"/>
        <end position="130"/>
    </location>
</feature>
<keyword evidence="1" id="KW-0732">Signal</keyword>
<dbReference type="Proteomes" id="UP000236161">
    <property type="component" value="Unassembled WGS sequence"/>
</dbReference>
<gene>
    <name evidence="2" type="ORF">AXF42_Ash016008</name>
</gene>
<evidence type="ECO:0000256" key="1">
    <source>
        <dbReference type="SAM" id="SignalP"/>
    </source>
</evidence>
<keyword evidence="3" id="KW-1185">Reference proteome</keyword>
<name>A0A2I0AWP3_9ASPA</name>
<proteinExistence type="predicted"/>
<accession>A0A2I0AWP3</accession>
<feature type="signal peptide" evidence="1">
    <location>
        <begin position="1"/>
        <end position="27"/>
    </location>
</feature>
<sequence>MASVGRNLGLLSLGAAILLLCAHTATSKIPDHFIPLRSQNLEVKVCWIGYLLSKRFILNRYLRRPIALFAAVKPLTNGDLRYYAEFVGDSMHGQVIVGLFYDIPASNTRLVFQNAIRDSVRLWSFDLVEP</sequence>
<reference evidence="2 3" key="1">
    <citation type="journal article" date="2017" name="Nature">
        <title>The Apostasia genome and the evolution of orchids.</title>
        <authorList>
            <person name="Zhang G.Q."/>
            <person name="Liu K.W."/>
            <person name="Li Z."/>
            <person name="Lohaus R."/>
            <person name="Hsiao Y.Y."/>
            <person name="Niu S.C."/>
            <person name="Wang J.Y."/>
            <person name="Lin Y.C."/>
            <person name="Xu Q."/>
            <person name="Chen L.J."/>
            <person name="Yoshida K."/>
            <person name="Fujiwara S."/>
            <person name="Wang Z.W."/>
            <person name="Zhang Y.Q."/>
            <person name="Mitsuda N."/>
            <person name="Wang M."/>
            <person name="Liu G.H."/>
            <person name="Pecoraro L."/>
            <person name="Huang H.X."/>
            <person name="Xiao X.J."/>
            <person name="Lin M."/>
            <person name="Wu X.Y."/>
            <person name="Wu W.L."/>
            <person name="Chen Y.Y."/>
            <person name="Chang S.B."/>
            <person name="Sakamoto S."/>
            <person name="Ohme-Takagi M."/>
            <person name="Yagi M."/>
            <person name="Zeng S.J."/>
            <person name="Shen C.Y."/>
            <person name="Yeh C.M."/>
            <person name="Luo Y.B."/>
            <person name="Tsai W.C."/>
            <person name="Van de Peer Y."/>
            <person name="Liu Z.J."/>
        </authorList>
    </citation>
    <scope>NUCLEOTIDE SEQUENCE [LARGE SCALE GENOMIC DNA]</scope>
    <source>
        <strain evidence="3">cv. Shenzhen</strain>
        <tissue evidence="2">Stem</tissue>
    </source>
</reference>